<evidence type="ECO:0000313" key="1">
    <source>
        <dbReference type="EMBL" id="KAJ8411267.1"/>
    </source>
</evidence>
<dbReference type="Proteomes" id="UP001221898">
    <property type="component" value="Unassembled WGS sequence"/>
</dbReference>
<keyword evidence="2" id="KW-1185">Reference proteome</keyword>
<reference evidence="1" key="1">
    <citation type="journal article" date="2023" name="Science">
        <title>Genome structures resolve the early diversification of teleost fishes.</title>
        <authorList>
            <person name="Parey E."/>
            <person name="Louis A."/>
            <person name="Montfort J."/>
            <person name="Bouchez O."/>
            <person name="Roques C."/>
            <person name="Iampietro C."/>
            <person name="Lluch J."/>
            <person name="Castinel A."/>
            <person name="Donnadieu C."/>
            <person name="Desvignes T."/>
            <person name="Floi Bucao C."/>
            <person name="Jouanno E."/>
            <person name="Wen M."/>
            <person name="Mejri S."/>
            <person name="Dirks R."/>
            <person name="Jansen H."/>
            <person name="Henkel C."/>
            <person name="Chen W.J."/>
            <person name="Zahm M."/>
            <person name="Cabau C."/>
            <person name="Klopp C."/>
            <person name="Thompson A.W."/>
            <person name="Robinson-Rechavi M."/>
            <person name="Braasch I."/>
            <person name="Lecointre G."/>
            <person name="Bobe J."/>
            <person name="Postlethwait J.H."/>
            <person name="Berthelot C."/>
            <person name="Roest Crollius H."/>
            <person name="Guiguen Y."/>
        </authorList>
    </citation>
    <scope>NUCLEOTIDE SEQUENCE</scope>
    <source>
        <strain evidence="1">NC1722</strain>
    </source>
</reference>
<organism evidence="1 2">
    <name type="scientific">Aldrovandia affinis</name>
    <dbReference type="NCBI Taxonomy" id="143900"/>
    <lineage>
        <taxon>Eukaryota</taxon>
        <taxon>Metazoa</taxon>
        <taxon>Chordata</taxon>
        <taxon>Craniata</taxon>
        <taxon>Vertebrata</taxon>
        <taxon>Euteleostomi</taxon>
        <taxon>Actinopterygii</taxon>
        <taxon>Neopterygii</taxon>
        <taxon>Teleostei</taxon>
        <taxon>Notacanthiformes</taxon>
        <taxon>Halosauridae</taxon>
        <taxon>Aldrovandia</taxon>
    </lineage>
</organism>
<name>A0AAD7WVZ0_9TELE</name>
<accession>A0AAD7WVZ0</accession>
<comment type="caution">
    <text evidence="1">The sequence shown here is derived from an EMBL/GenBank/DDBJ whole genome shotgun (WGS) entry which is preliminary data.</text>
</comment>
<protein>
    <submittedName>
        <fullName evidence="1">Uncharacterized protein</fullName>
    </submittedName>
</protein>
<proteinExistence type="predicted"/>
<evidence type="ECO:0000313" key="2">
    <source>
        <dbReference type="Proteomes" id="UP001221898"/>
    </source>
</evidence>
<sequence>MLQQAASPLVKLQWWSQRHPRVQQDAFGLSSSPGPSDTVVQEHASHVSLVRTEKSSATSRPLSLWEECAEFRKKLHTR</sequence>
<gene>
    <name evidence="1" type="ORF">AAFF_G00172730</name>
</gene>
<dbReference type="AlphaFoldDB" id="A0AAD7WVZ0"/>
<dbReference type="EMBL" id="JAINUG010000023">
    <property type="protein sequence ID" value="KAJ8411267.1"/>
    <property type="molecule type" value="Genomic_DNA"/>
</dbReference>